<dbReference type="Proteomes" id="UP001209885">
    <property type="component" value="Unassembled WGS sequence"/>
</dbReference>
<organism evidence="1 2">
    <name type="scientific">Mangrovivirga halotolerans</name>
    <dbReference type="NCBI Taxonomy" id="2993936"/>
    <lineage>
        <taxon>Bacteria</taxon>
        <taxon>Pseudomonadati</taxon>
        <taxon>Bacteroidota</taxon>
        <taxon>Cytophagia</taxon>
        <taxon>Cytophagales</taxon>
        <taxon>Mangrovivirgaceae</taxon>
        <taxon>Mangrovivirga</taxon>
    </lineage>
</organism>
<keyword evidence="2" id="KW-1185">Reference proteome</keyword>
<dbReference type="EMBL" id="JAPFQN010000009">
    <property type="protein sequence ID" value="MCX2745181.1"/>
    <property type="molecule type" value="Genomic_DNA"/>
</dbReference>
<accession>A0ABT3RTR7</accession>
<sequence length="42" mass="4762">MTINVRVEQKAHDEAITCQDQRINTISTPESRVSVGVRVENH</sequence>
<dbReference type="RefSeq" id="WP_266057733.1">
    <property type="nucleotide sequence ID" value="NZ_JAPFQN010000009.1"/>
</dbReference>
<gene>
    <name evidence="1" type="ORF">OO013_14975</name>
</gene>
<name>A0ABT3RTR7_9BACT</name>
<evidence type="ECO:0000313" key="1">
    <source>
        <dbReference type="EMBL" id="MCX2745181.1"/>
    </source>
</evidence>
<comment type="caution">
    <text evidence="1">The sequence shown here is derived from an EMBL/GenBank/DDBJ whole genome shotgun (WGS) entry which is preliminary data.</text>
</comment>
<reference evidence="1 2" key="1">
    <citation type="submission" date="2022-11" db="EMBL/GenBank/DDBJ databases">
        <title>The characterization of three novel Bacteroidetes species and genomic analysis of their roles in tidal elemental geochemical cycles.</title>
        <authorList>
            <person name="Ma K."/>
        </authorList>
    </citation>
    <scope>NUCLEOTIDE SEQUENCE [LARGE SCALE GENOMIC DNA]</scope>
    <source>
        <strain evidence="1 2">M17</strain>
    </source>
</reference>
<proteinExistence type="predicted"/>
<evidence type="ECO:0000313" key="2">
    <source>
        <dbReference type="Proteomes" id="UP001209885"/>
    </source>
</evidence>
<protein>
    <submittedName>
        <fullName evidence="1">Uncharacterized protein</fullName>
    </submittedName>
</protein>